<dbReference type="CDD" id="cd10434">
    <property type="entry name" value="GIY-YIG_UvrC_Cho"/>
    <property type="match status" value="1"/>
</dbReference>
<dbReference type="SMART" id="SM00465">
    <property type="entry name" value="GIYc"/>
    <property type="match status" value="1"/>
</dbReference>
<comment type="caution">
    <text evidence="2">The sequence shown here is derived from an EMBL/GenBank/DDBJ whole genome shotgun (WGS) entry which is preliminary data.</text>
</comment>
<gene>
    <name evidence="2" type="ORF">M8H41_20200</name>
</gene>
<evidence type="ECO:0000259" key="1">
    <source>
        <dbReference type="PROSITE" id="PS50164"/>
    </source>
</evidence>
<dbReference type="PANTHER" id="PTHR30562">
    <property type="entry name" value="UVRC/OXIDOREDUCTASE"/>
    <property type="match status" value="1"/>
</dbReference>
<dbReference type="InterPro" id="IPR036876">
    <property type="entry name" value="UVR_dom_sf"/>
</dbReference>
<dbReference type="InterPro" id="IPR035901">
    <property type="entry name" value="GIY-YIG_endonuc_sf"/>
</dbReference>
<organism evidence="2 3">
    <name type="scientific">Desulfosporosinus nitroreducens</name>
    <dbReference type="NCBI Taxonomy" id="2018668"/>
    <lineage>
        <taxon>Bacteria</taxon>
        <taxon>Bacillati</taxon>
        <taxon>Bacillota</taxon>
        <taxon>Clostridia</taxon>
        <taxon>Eubacteriales</taxon>
        <taxon>Desulfitobacteriaceae</taxon>
        <taxon>Desulfosporosinus</taxon>
    </lineage>
</organism>
<keyword evidence="3" id="KW-1185">Reference proteome</keyword>
<dbReference type="PANTHER" id="PTHR30562:SF1">
    <property type="entry name" value="UVRABC SYSTEM PROTEIN C"/>
    <property type="match status" value="1"/>
</dbReference>
<accession>A0ABT8QUY1</accession>
<evidence type="ECO:0000313" key="3">
    <source>
        <dbReference type="Proteomes" id="UP001176021"/>
    </source>
</evidence>
<dbReference type="Pfam" id="PF01541">
    <property type="entry name" value="GIY-YIG"/>
    <property type="match status" value="1"/>
</dbReference>
<dbReference type="InterPro" id="IPR050066">
    <property type="entry name" value="UvrABC_protein_C"/>
</dbReference>
<proteinExistence type="predicted"/>
<dbReference type="InterPro" id="IPR000305">
    <property type="entry name" value="GIY-YIG_endonuc"/>
</dbReference>
<evidence type="ECO:0000313" key="2">
    <source>
        <dbReference type="EMBL" id="MDO0825156.1"/>
    </source>
</evidence>
<dbReference type="EMBL" id="JAMJEV010000021">
    <property type="protein sequence ID" value="MDO0825156.1"/>
    <property type="molecule type" value="Genomic_DNA"/>
</dbReference>
<dbReference type="Gene3D" id="3.40.1440.10">
    <property type="entry name" value="GIY-YIG endonuclease"/>
    <property type="match status" value="1"/>
</dbReference>
<feature type="domain" description="GIY-YIG" evidence="1">
    <location>
        <begin position="12"/>
        <end position="91"/>
    </location>
</feature>
<dbReference type="SUPFAM" id="SSF82771">
    <property type="entry name" value="GIY-YIG endonuclease"/>
    <property type="match status" value="1"/>
</dbReference>
<dbReference type="PROSITE" id="PS50164">
    <property type="entry name" value="GIY_YIG"/>
    <property type="match status" value="1"/>
</dbReference>
<reference evidence="2" key="1">
    <citation type="submission" date="2022-05" db="EMBL/GenBank/DDBJ databases">
        <title>Expanded diversity of anoxic marine methylotrophy in a Black Sea sulfate reducing microorganism.</title>
        <authorList>
            <person name="Fischer P.Q."/>
            <person name="Stams A.J.M."/>
            <person name="Villanueva L."/>
            <person name="Sousa D.Z."/>
        </authorList>
    </citation>
    <scope>NUCLEOTIDE SEQUENCE</scope>
    <source>
        <strain evidence="2">P130</strain>
    </source>
</reference>
<dbReference type="InterPro" id="IPR001943">
    <property type="entry name" value="UVR_dom"/>
</dbReference>
<dbReference type="SUPFAM" id="SSF46600">
    <property type="entry name" value="C-terminal UvrC-binding domain of UvrB"/>
    <property type="match status" value="1"/>
</dbReference>
<dbReference type="RefSeq" id="WP_302049824.1">
    <property type="nucleotide sequence ID" value="NZ_JAMJEV010000021.1"/>
</dbReference>
<protein>
    <submittedName>
        <fullName evidence="2">GIY-YIG nuclease family protein</fullName>
    </submittedName>
</protein>
<dbReference type="Proteomes" id="UP001176021">
    <property type="component" value="Unassembled WGS sequence"/>
</dbReference>
<sequence>MTFNYEPRQLPEKPGVYMMIDSLGNIIYVGKAKNLKNRVSQYFNNQKDRTPKVVEMIHHIYTLKYIVTDTELDAFIEECRLIKEIKPRYNKQMKNDKKYCYIKIMAERYPKVTIVNEKIDDDALYFGPFTSLRRVETVLHYLKDFYPIRKCSTPRLVKRTDGCLFLQLGTCLGVCTGRVSPDEYKVYIEEIRQLLNGNDRIAVQELSEKIDTAIENLNFEKAAQYSAYLLGLRHVIGKQRLVRSSSKNRNVLAVEFINNERAKLFLIKGNKILYRKVINIVTADISELRQNLNQIIRDIFMTENRGIVRLTQNDIDEAQIIYSYLKKNRSRIPSFWISSTRLNRETSGLDATVLKIINRITSENLLRDVLGGDE</sequence>
<name>A0ABT8QUY1_9FIRM</name>
<dbReference type="Pfam" id="PF02151">
    <property type="entry name" value="UVR"/>
    <property type="match status" value="1"/>
</dbReference>
<dbReference type="InterPro" id="IPR047296">
    <property type="entry name" value="GIY-YIG_UvrC_Cho"/>
</dbReference>